<evidence type="ECO:0000256" key="3">
    <source>
        <dbReference type="ARBA" id="ARBA00022448"/>
    </source>
</evidence>
<dbReference type="Pfam" id="PF03547">
    <property type="entry name" value="Mem_trans"/>
    <property type="match status" value="1"/>
</dbReference>
<comment type="similarity">
    <text evidence="2">Belongs to the auxin efflux carrier (TC 2.A.69) family.</text>
</comment>
<name>A0A6I3S4L7_9BURK</name>
<dbReference type="RefSeq" id="WP_149879552.1">
    <property type="nucleotide sequence ID" value="NZ_WNCA01000017.1"/>
</dbReference>
<dbReference type="InterPro" id="IPR004776">
    <property type="entry name" value="Mem_transp_PIN-like"/>
</dbReference>
<dbReference type="Proteomes" id="UP000462362">
    <property type="component" value="Unassembled WGS sequence"/>
</dbReference>
<evidence type="ECO:0000256" key="2">
    <source>
        <dbReference type="ARBA" id="ARBA00010145"/>
    </source>
</evidence>
<evidence type="ECO:0000313" key="8">
    <source>
        <dbReference type="EMBL" id="MTU43394.1"/>
    </source>
</evidence>
<dbReference type="EMBL" id="WNCL01000017">
    <property type="protein sequence ID" value="MTU43394.1"/>
    <property type="molecule type" value="Genomic_DNA"/>
</dbReference>
<keyword evidence="3" id="KW-0813">Transport</keyword>
<evidence type="ECO:0000256" key="1">
    <source>
        <dbReference type="ARBA" id="ARBA00004651"/>
    </source>
</evidence>
<keyword evidence="7" id="KW-0472">Membrane</keyword>
<sequence>MLAATILHSLSAVCVLLIVIGFGVFLARKGWFDAPSHHGIVSKLVNAALPCFLFYSVISKFSQGELFNLLKFAGLPFLTVGLNFLISVLFIKLGWVRPHMKGTFIAAFTGATVLFVGVPLVQTMYGSDGIPYLLVYFFANCVFIWTVGIFNIQLDGARRGMTEEPKIFSVRGLKMLLSPPLMGFLIGLIVVLLSIPVPKFISQSTHTIGQLATPLALVFVGITVWQIGFEKLKKLPREVWLILLSCYVIRPITMYLCTMSLDMDPLMRKCFILASALPVSSVIAVLSKAYGGDEEFASEAIGASTVAMIFVLPFLLIAVNLVN</sequence>
<proteinExistence type="inferred from homology"/>
<dbReference type="PANTHER" id="PTHR36838">
    <property type="entry name" value="AUXIN EFFLUX CARRIER FAMILY PROTEIN"/>
    <property type="match status" value="1"/>
</dbReference>
<accession>A0A6I3S4L7</accession>
<keyword evidence="4" id="KW-1003">Cell membrane</keyword>
<dbReference type="PANTHER" id="PTHR36838:SF1">
    <property type="entry name" value="SLR1864 PROTEIN"/>
    <property type="match status" value="1"/>
</dbReference>
<evidence type="ECO:0000256" key="5">
    <source>
        <dbReference type="ARBA" id="ARBA00022692"/>
    </source>
</evidence>
<organism evidence="8 9">
    <name type="scientific">Parasutterella excrementihominis</name>
    <dbReference type="NCBI Taxonomy" id="487175"/>
    <lineage>
        <taxon>Bacteria</taxon>
        <taxon>Pseudomonadati</taxon>
        <taxon>Pseudomonadota</taxon>
        <taxon>Betaproteobacteria</taxon>
        <taxon>Burkholderiales</taxon>
        <taxon>Sutterellaceae</taxon>
        <taxon>Parasutterella</taxon>
    </lineage>
</organism>
<keyword evidence="5" id="KW-0812">Transmembrane</keyword>
<reference evidence="8 9" key="1">
    <citation type="journal article" date="2019" name="Nat. Med.">
        <title>A library of human gut bacterial isolates paired with longitudinal multiomics data enables mechanistic microbiome research.</title>
        <authorList>
            <person name="Poyet M."/>
            <person name="Groussin M."/>
            <person name="Gibbons S.M."/>
            <person name="Avila-Pacheco J."/>
            <person name="Jiang X."/>
            <person name="Kearney S.M."/>
            <person name="Perrotta A.R."/>
            <person name="Berdy B."/>
            <person name="Zhao S."/>
            <person name="Lieberman T.D."/>
            <person name="Swanson P.K."/>
            <person name="Smith M."/>
            <person name="Roesemann S."/>
            <person name="Alexander J.E."/>
            <person name="Rich S.A."/>
            <person name="Livny J."/>
            <person name="Vlamakis H."/>
            <person name="Clish C."/>
            <person name="Bullock K."/>
            <person name="Deik A."/>
            <person name="Scott J."/>
            <person name="Pierce K.A."/>
            <person name="Xavier R.J."/>
            <person name="Alm E.J."/>
        </authorList>
    </citation>
    <scope>NUCLEOTIDE SEQUENCE [LARGE SCALE GENOMIC DNA]</scope>
    <source>
        <strain evidence="8 9">BIOML-A2</strain>
    </source>
</reference>
<evidence type="ECO:0000256" key="6">
    <source>
        <dbReference type="ARBA" id="ARBA00022989"/>
    </source>
</evidence>
<gene>
    <name evidence="8" type="ORF">GMD42_07125</name>
</gene>
<comment type="caution">
    <text evidence="8">The sequence shown here is derived from an EMBL/GenBank/DDBJ whole genome shotgun (WGS) entry which is preliminary data.</text>
</comment>
<keyword evidence="6" id="KW-1133">Transmembrane helix</keyword>
<dbReference type="AlphaFoldDB" id="A0A6I3S4L7"/>
<dbReference type="InterPro" id="IPR038770">
    <property type="entry name" value="Na+/solute_symporter_sf"/>
</dbReference>
<protein>
    <submittedName>
        <fullName evidence="8">AEC family transporter</fullName>
    </submittedName>
</protein>
<comment type="subcellular location">
    <subcellularLocation>
        <location evidence="1">Cell membrane</location>
        <topology evidence="1">Multi-pass membrane protein</topology>
    </subcellularLocation>
</comment>
<evidence type="ECO:0000256" key="4">
    <source>
        <dbReference type="ARBA" id="ARBA00022475"/>
    </source>
</evidence>
<evidence type="ECO:0000256" key="7">
    <source>
        <dbReference type="ARBA" id="ARBA00023136"/>
    </source>
</evidence>
<evidence type="ECO:0000313" key="9">
    <source>
        <dbReference type="Proteomes" id="UP000462362"/>
    </source>
</evidence>
<dbReference type="GO" id="GO:0005886">
    <property type="term" value="C:plasma membrane"/>
    <property type="evidence" value="ECO:0007669"/>
    <property type="project" value="UniProtKB-SubCell"/>
</dbReference>
<dbReference type="GO" id="GO:0055085">
    <property type="term" value="P:transmembrane transport"/>
    <property type="evidence" value="ECO:0007669"/>
    <property type="project" value="InterPro"/>
</dbReference>
<dbReference type="Gene3D" id="1.20.1530.20">
    <property type="match status" value="1"/>
</dbReference>